<proteinExistence type="predicted"/>
<sequence>MSVATGWMGLRNTRARLPELKAPNGAKRQPAKDQGRAKRPKATGATNSRIDRMQRMHHRQRRIFLRRPQTVGRLPSATQLLTPRLPIAADAKSDFFPAAPSTKEPMIARLQFYHEVLMPATRRNIGRRRAADQVASGVATKTTRILNLIVTS</sequence>
<dbReference type="AlphaFoldDB" id="A0A914W9V5"/>
<feature type="region of interest" description="Disordered" evidence="1">
    <location>
        <begin position="1"/>
        <end position="62"/>
    </location>
</feature>
<evidence type="ECO:0000256" key="1">
    <source>
        <dbReference type="SAM" id="MobiDB-lite"/>
    </source>
</evidence>
<accession>A0A914W9V5</accession>
<evidence type="ECO:0000313" key="2">
    <source>
        <dbReference type="Proteomes" id="UP000887566"/>
    </source>
</evidence>
<protein>
    <submittedName>
        <fullName evidence="3">Uncharacterized protein</fullName>
    </submittedName>
</protein>
<reference evidence="3" key="1">
    <citation type="submission" date="2022-11" db="UniProtKB">
        <authorList>
            <consortium name="WormBaseParasite"/>
        </authorList>
    </citation>
    <scope>IDENTIFICATION</scope>
</reference>
<dbReference type="Proteomes" id="UP000887566">
    <property type="component" value="Unplaced"/>
</dbReference>
<dbReference type="WBParaSite" id="PSAMB.scaffold341size55839.g4844.t1">
    <property type="protein sequence ID" value="PSAMB.scaffold341size55839.g4844.t1"/>
    <property type="gene ID" value="PSAMB.scaffold341size55839.g4844"/>
</dbReference>
<keyword evidence="2" id="KW-1185">Reference proteome</keyword>
<evidence type="ECO:0000313" key="3">
    <source>
        <dbReference type="WBParaSite" id="PSAMB.scaffold341size55839.g4844.t1"/>
    </source>
</evidence>
<organism evidence="2 3">
    <name type="scientific">Plectus sambesii</name>
    <dbReference type="NCBI Taxonomy" id="2011161"/>
    <lineage>
        <taxon>Eukaryota</taxon>
        <taxon>Metazoa</taxon>
        <taxon>Ecdysozoa</taxon>
        <taxon>Nematoda</taxon>
        <taxon>Chromadorea</taxon>
        <taxon>Plectida</taxon>
        <taxon>Plectina</taxon>
        <taxon>Plectoidea</taxon>
        <taxon>Plectidae</taxon>
        <taxon>Plectus</taxon>
    </lineage>
</organism>
<name>A0A914W9V5_9BILA</name>